<dbReference type="RefSeq" id="WP_025227564.1">
    <property type="nucleotide sequence ID" value="NZ_CP007139.1"/>
</dbReference>
<evidence type="ECO:0000256" key="1">
    <source>
        <dbReference type="SAM" id="MobiDB-lite"/>
    </source>
</evidence>
<reference evidence="3 4" key="1">
    <citation type="journal article" date="2014" name="PLoS ONE">
        <title>The first complete genome sequence of the class fimbriimonadia in the phylum armatimonadetes.</title>
        <authorList>
            <person name="Hu Z.Y."/>
            <person name="Wang Y.Z."/>
            <person name="Im W.T."/>
            <person name="Wang S.Y."/>
            <person name="Zhao G.P."/>
            <person name="Zheng H.J."/>
            <person name="Quan Z.X."/>
        </authorList>
    </citation>
    <scope>NUCLEOTIDE SEQUENCE [LARGE SCALE GENOMIC DNA]</scope>
    <source>
        <strain evidence="3">Gsoil 348</strain>
    </source>
</reference>
<dbReference type="PANTHER" id="PTHR42759">
    <property type="entry name" value="MOXR FAMILY PROTEIN"/>
    <property type="match status" value="1"/>
</dbReference>
<dbReference type="SUPFAM" id="SSF52540">
    <property type="entry name" value="P-loop containing nucleoside triphosphate hydrolases"/>
    <property type="match status" value="1"/>
</dbReference>
<evidence type="ECO:0000313" key="4">
    <source>
        <dbReference type="Proteomes" id="UP000027982"/>
    </source>
</evidence>
<dbReference type="Pfam" id="PF00004">
    <property type="entry name" value="AAA"/>
    <property type="match status" value="1"/>
</dbReference>
<sequence>MSTSKLPPYTGVGKQRPDAHAEAPPAGKPEPYVPDAELVRAVRLAMFLKRPLLLEGEPGCGKTRLAYAVAYELGIPIERWNITSGSRAKDGLYEYDAVLRLHDVQLEKKGLANDRDPARSSDYVRYGAIGKAFRRTDTRTVVLIDEIDKADVDFANDLLNVIDRESAIPIPELGEHLGPAEGCEPIYIITSNREKGNLPDPFLRRCLYRFVSFPEKEQLSQIVKIHWKNKFDKDAPAAAEEAATRFDKVRGLPNLQKKPGTSEFLDWLHAIDGFDDGLVKWEAQLREGELPYPEVLIKVASDLRPALAPPTP</sequence>
<accession>A0A068NJH4</accession>
<evidence type="ECO:0000259" key="2">
    <source>
        <dbReference type="SMART" id="SM00382"/>
    </source>
</evidence>
<evidence type="ECO:0000313" key="3">
    <source>
        <dbReference type="EMBL" id="AIE83768.1"/>
    </source>
</evidence>
<protein>
    <submittedName>
        <fullName evidence="3">ATPase, AAA family</fullName>
    </submittedName>
</protein>
<organism evidence="3 4">
    <name type="scientific">Fimbriimonas ginsengisoli Gsoil 348</name>
    <dbReference type="NCBI Taxonomy" id="661478"/>
    <lineage>
        <taxon>Bacteria</taxon>
        <taxon>Bacillati</taxon>
        <taxon>Armatimonadota</taxon>
        <taxon>Fimbriimonadia</taxon>
        <taxon>Fimbriimonadales</taxon>
        <taxon>Fimbriimonadaceae</taxon>
        <taxon>Fimbriimonas</taxon>
    </lineage>
</organism>
<dbReference type="OrthoDB" id="9783370at2"/>
<dbReference type="InterPro" id="IPR050764">
    <property type="entry name" value="CbbQ/NirQ/NorQ/GpvN"/>
</dbReference>
<proteinExistence type="predicted"/>
<dbReference type="SMART" id="SM00382">
    <property type="entry name" value="AAA"/>
    <property type="match status" value="1"/>
</dbReference>
<dbReference type="Gene3D" id="3.40.50.300">
    <property type="entry name" value="P-loop containing nucleotide triphosphate hydrolases"/>
    <property type="match status" value="1"/>
</dbReference>
<dbReference type="InterPro" id="IPR003593">
    <property type="entry name" value="AAA+_ATPase"/>
</dbReference>
<gene>
    <name evidence="3" type="ORF">OP10G_0400</name>
</gene>
<feature type="region of interest" description="Disordered" evidence="1">
    <location>
        <begin position="1"/>
        <end position="32"/>
    </location>
</feature>
<dbReference type="InterPro" id="IPR027417">
    <property type="entry name" value="P-loop_NTPase"/>
</dbReference>
<dbReference type="STRING" id="661478.OP10G_0400"/>
<keyword evidence="4" id="KW-1185">Reference proteome</keyword>
<dbReference type="eggNOG" id="COG0714">
    <property type="taxonomic scope" value="Bacteria"/>
</dbReference>
<feature type="domain" description="AAA+ ATPase" evidence="2">
    <location>
        <begin position="48"/>
        <end position="223"/>
    </location>
</feature>
<dbReference type="AlphaFoldDB" id="A0A068NJH4"/>
<dbReference type="HOGENOM" id="CLU_051820_2_1_0"/>
<dbReference type="GO" id="GO:0016887">
    <property type="term" value="F:ATP hydrolysis activity"/>
    <property type="evidence" value="ECO:0007669"/>
    <property type="project" value="InterPro"/>
</dbReference>
<dbReference type="KEGG" id="fgi:OP10G_0400"/>
<dbReference type="Proteomes" id="UP000027982">
    <property type="component" value="Chromosome"/>
</dbReference>
<dbReference type="EMBL" id="CP007139">
    <property type="protein sequence ID" value="AIE83768.1"/>
    <property type="molecule type" value="Genomic_DNA"/>
</dbReference>
<dbReference type="CDD" id="cd00009">
    <property type="entry name" value="AAA"/>
    <property type="match status" value="1"/>
</dbReference>
<dbReference type="InterPro" id="IPR003959">
    <property type="entry name" value="ATPase_AAA_core"/>
</dbReference>
<dbReference type="GO" id="GO:0005524">
    <property type="term" value="F:ATP binding"/>
    <property type="evidence" value="ECO:0007669"/>
    <property type="project" value="InterPro"/>
</dbReference>
<name>A0A068NJH4_FIMGI</name>
<dbReference type="PANTHER" id="PTHR42759:SF6">
    <property type="entry name" value="REGULATORY PROTEIN-RELATED"/>
    <property type="match status" value="1"/>
</dbReference>